<dbReference type="PANTHER" id="PTHR13690">
    <property type="entry name" value="TRANSCRIPTION FACTOR POSF21-RELATED"/>
    <property type="match status" value="1"/>
</dbReference>
<evidence type="ECO:0000256" key="2">
    <source>
        <dbReference type="ARBA" id="ARBA00023015"/>
    </source>
</evidence>
<feature type="compositionally biased region" description="Low complexity" evidence="7">
    <location>
        <begin position="73"/>
        <end position="83"/>
    </location>
</feature>
<dbReference type="InterPro" id="IPR044759">
    <property type="entry name" value="bZIP_RF2"/>
</dbReference>
<dbReference type="Proteomes" id="UP000593562">
    <property type="component" value="Unassembled WGS sequence"/>
</dbReference>
<dbReference type="Pfam" id="PF00170">
    <property type="entry name" value="bZIP_1"/>
    <property type="match status" value="1"/>
</dbReference>
<dbReference type="FunFam" id="1.20.5.170:FF:000009">
    <property type="entry name" value="probable transcription factor PosF21"/>
    <property type="match status" value="1"/>
</dbReference>
<feature type="region of interest" description="Disordered" evidence="7">
    <location>
        <begin position="339"/>
        <end position="367"/>
    </location>
</feature>
<dbReference type="GO" id="GO:0003677">
    <property type="term" value="F:DNA binding"/>
    <property type="evidence" value="ECO:0007669"/>
    <property type="project" value="UniProtKB-KW"/>
</dbReference>
<feature type="domain" description="BZIP" evidence="8">
    <location>
        <begin position="164"/>
        <end position="227"/>
    </location>
</feature>
<dbReference type="SMART" id="SM00338">
    <property type="entry name" value="BRLZ"/>
    <property type="match status" value="1"/>
</dbReference>
<dbReference type="PROSITE" id="PS50217">
    <property type="entry name" value="BZIP"/>
    <property type="match status" value="1"/>
</dbReference>
<dbReference type="PANTHER" id="PTHR13690:SF103">
    <property type="entry name" value="BZIP TRANSCRIPTION FACTOR 18"/>
    <property type="match status" value="1"/>
</dbReference>
<dbReference type="CDD" id="cd14703">
    <property type="entry name" value="bZIP_plant_RF2"/>
    <property type="match status" value="1"/>
</dbReference>
<keyword evidence="3" id="KW-0238">DNA-binding</keyword>
<protein>
    <submittedName>
        <fullName evidence="9">Transcription factor RF2b</fullName>
    </submittedName>
</protein>
<evidence type="ECO:0000256" key="5">
    <source>
        <dbReference type="ARBA" id="ARBA00023242"/>
    </source>
</evidence>
<feature type="region of interest" description="Disordered" evidence="7">
    <location>
        <begin position="1"/>
        <end position="25"/>
    </location>
</feature>
<comment type="caution">
    <text evidence="9">The sequence shown here is derived from an EMBL/GenBank/DDBJ whole genome shotgun (WGS) entry which is preliminary data.</text>
</comment>
<dbReference type="Gene3D" id="1.20.5.170">
    <property type="match status" value="1"/>
</dbReference>
<proteinExistence type="predicted"/>
<evidence type="ECO:0000256" key="3">
    <source>
        <dbReference type="ARBA" id="ARBA00023125"/>
    </source>
</evidence>
<dbReference type="InterPro" id="IPR004827">
    <property type="entry name" value="bZIP"/>
</dbReference>
<reference evidence="9 10" key="1">
    <citation type="journal article" date="2020" name="Nat. Commun.">
        <title>Genome of Tripterygium wilfordii and identification of cytochrome P450 involved in triptolide biosynthesis.</title>
        <authorList>
            <person name="Tu L."/>
            <person name="Su P."/>
            <person name="Zhang Z."/>
            <person name="Gao L."/>
            <person name="Wang J."/>
            <person name="Hu T."/>
            <person name="Zhou J."/>
            <person name="Zhang Y."/>
            <person name="Zhao Y."/>
            <person name="Liu Y."/>
            <person name="Song Y."/>
            <person name="Tong Y."/>
            <person name="Lu Y."/>
            <person name="Yang J."/>
            <person name="Xu C."/>
            <person name="Jia M."/>
            <person name="Peters R.J."/>
            <person name="Huang L."/>
            <person name="Gao W."/>
        </authorList>
    </citation>
    <scope>NUCLEOTIDE SEQUENCE [LARGE SCALE GENOMIC DNA]</scope>
    <source>
        <strain evidence="10">cv. XIE 37</strain>
        <tissue evidence="9">Leaf</tissue>
    </source>
</reference>
<keyword evidence="5" id="KW-0539">Nucleus</keyword>
<dbReference type="OrthoDB" id="1435597at2759"/>
<feature type="compositionally biased region" description="Polar residues" evidence="7">
    <location>
        <begin position="8"/>
        <end position="20"/>
    </location>
</feature>
<keyword evidence="6" id="KW-0175">Coiled coil</keyword>
<keyword evidence="10" id="KW-1185">Reference proteome</keyword>
<organism evidence="9 10">
    <name type="scientific">Tripterygium wilfordii</name>
    <name type="common">Thunder God vine</name>
    <dbReference type="NCBI Taxonomy" id="458696"/>
    <lineage>
        <taxon>Eukaryota</taxon>
        <taxon>Viridiplantae</taxon>
        <taxon>Streptophyta</taxon>
        <taxon>Embryophyta</taxon>
        <taxon>Tracheophyta</taxon>
        <taxon>Spermatophyta</taxon>
        <taxon>Magnoliopsida</taxon>
        <taxon>eudicotyledons</taxon>
        <taxon>Gunneridae</taxon>
        <taxon>Pentapetalae</taxon>
        <taxon>rosids</taxon>
        <taxon>fabids</taxon>
        <taxon>Celastrales</taxon>
        <taxon>Celastraceae</taxon>
        <taxon>Tripterygium</taxon>
    </lineage>
</organism>
<feature type="coiled-coil region" evidence="6">
    <location>
        <begin position="182"/>
        <end position="209"/>
    </location>
</feature>
<dbReference type="InterPro" id="IPR046347">
    <property type="entry name" value="bZIP_sf"/>
</dbReference>
<evidence type="ECO:0000256" key="1">
    <source>
        <dbReference type="ARBA" id="ARBA00004123"/>
    </source>
</evidence>
<accession>A0A7J7CQW8</accession>
<dbReference type="AlphaFoldDB" id="A0A7J7CQW8"/>
<feature type="compositionally biased region" description="Low complexity" evidence="7">
    <location>
        <begin position="356"/>
        <end position="367"/>
    </location>
</feature>
<sequence length="367" mass="40254">MQDPPNPNAQNSAHPQTGQSMFAVGPFRNSFHRRALSEVHFRIPDDLDMSFDVSASFEEDDIFNACMDIEKLGSGPTSSTSTPKPEDDLGGPPSSKPESSNATGGGGGPHNQGMVVESSEGEKNVNARPRHRYSNSVDGSSTLESIEAKKAMAPDKLAELWTLDPKRAKRIIANRQSASRSKERKARYISELERKVQTLQTEATTLSAQLTLFQRDTTGLTSENTELKLRLQAMEQQAHLRDALNEALKKEVGRLKIATGEMMTPTDSYNLGMHHIPYSQSSFFTQQPQAGSVEALNIQMPQFHPFQSNMPTPQPPMHATAHSHAFSEMLQQDPLGRLQGLDISSRGSHPVKSEGHSISASESSTTF</sequence>
<dbReference type="GO" id="GO:0005634">
    <property type="term" value="C:nucleus"/>
    <property type="evidence" value="ECO:0007669"/>
    <property type="project" value="UniProtKB-SubCell"/>
</dbReference>
<evidence type="ECO:0000256" key="4">
    <source>
        <dbReference type="ARBA" id="ARBA00023163"/>
    </source>
</evidence>
<dbReference type="InParanoid" id="A0A7J7CQW8"/>
<evidence type="ECO:0000256" key="7">
    <source>
        <dbReference type="SAM" id="MobiDB-lite"/>
    </source>
</evidence>
<feature type="region of interest" description="Disordered" evidence="7">
    <location>
        <begin position="73"/>
        <end position="141"/>
    </location>
</feature>
<dbReference type="EMBL" id="JAAARO010000014">
    <property type="protein sequence ID" value="KAF5736505.1"/>
    <property type="molecule type" value="Genomic_DNA"/>
</dbReference>
<keyword evidence="2" id="KW-0805">Transcription regulation</keyword>
<dbReference type="GO" id="GO:0003700">
    <property type="term" value="F:DNA-binding transcription factor activity"/>
    <property type="evidence" value="ECO:0007669"/>
    <property type="project" value="InterPro"/>
</dbReference>
<evidence type="ECO:0000259" key="8">
    <source>
        <dbReference type="PROSITE" id="PS50217"/>
    </source>
</evidence>
<evidence type="ECO:0000256" key="6">
    <source>
        <dbReference type="SAM" id="Coils"/>
    </source>
</evidence>
<evidence type="ECO:0000313" key="10">
    <source>
        <dbReference type="Proteomes" id="UP000593562"/>
    </source>
</evidence>
<dbReference type="FunCoup" id="A0A7J7CQW8">
    <property type="interactions" value="163"/>
</dbReference>
<dbReference type="SUPFAM" id="SSF57959">
    <property type="entry name" value="Leucine zipper domain"/>
    <property type="match status" value="1"/>
</dbReference>
<keyword evidence="4" id="KW-0804">Transcription</keyword>
<comment type="subcellular location">
    <subcellularLocation>
        <location evidence="1">Nucleus</location>
    </subcellularLocation>
</comment>
<name>A0A7J7CQW8_TRIWF</name>
<evidence type="ECO:0000313" key="9">
    <source>
        <dbReference type="EMBL" id="KAF5736505.1"/>
    </source>
</evidence>
<gene>
    <name evidence="9" type="ORF">HS088_TW14G00648</name>
</gene>